<keyword evidence="2" id="KW-1185">Reference proteome</keyword>
<dbReference type="EMBL" id="FTOE01000012">
    <property type="protein sequence ID" value="SIT04853.1"/>
    <property type="molecule type" value="Genomic_DNA"/>
</dbReference>
<organism evidence="1 2">
    <name type="scientific">Neptunomonas antarctica</name>
    <dbReference type="NCBI Taxonomy" id="619304"/>
    <lineage>
        <taxon>Bacteria</taxon>
        <taxon>Pseudomonadati</taxon>
        <taxon>Pseudomonadota</taxon>
        <taxon>Gammaproteobacteria</taxon>
        <taxon>Oceanospirillales</taxon>
        <taxon>Oceanospirillaceae</taxon>
        <taxon>Neptunomonas</taxon>
    </lineage>
</organism>
<reference evidence="2" key="1">
    <citation type="submission" date="2017-01" db="EMBL/GenBank/DDBJ databases">
        <authorList>
            <person name="Varghese N."/>
            <person name="Submissions S."/>
        </authorList>
    </citation>
    <scope>NUCLEOTIDE SEQUENCE [LARGE SCALE GENOMIC DNA]</scope>
    <source>
        <strain evidence="2">DSM 22306</strain>
    </source>
</reference>
<protein>
    <submittedName>
        <fullName evidence="1">Uncharacterized protein</fullName>
    </submittedName>
</protein>
<proteinExistence type="predicted"/>
<accession>A0A1N7P2P1</accession>
<evidence type="ECO:0000313" key="1">
    <source>
        <dbReference type="EMBL" id="SIT04853.1"/>
    </source>
</evidence>
<evidence type="ECO:0000313" key="2">
    <source>
        <dbReference type="Proteomes" id="UP000185999"/>
    </source>
</evidence>
<name>A0A1N7P2P1_9GAMM</name>
<dbReference type="AlphaFoldDB" id="A0A1N7P2P1"/>
<sequence>MDESLFMNLKPRETSDRPGYLFVFGKEKRLQAAGAIGSPF</sequence>
<gene>
    <name evidence="1" type="ORF">SAMN05421760_11269</name>
</gene>
<dbReference type="Proteomes" id="UP000185999">
    <property type="component" value="Unassembled WGS sequence"/>
</dbReference>